<accession>A0A0B4XEB2</accession>
<feature type="transmembrane region" description="Helical" evidence="7">
    <location>
        <begin position="9"/>
        <end position="29"/>
    </location>
</feature>
<dbReference type="PANTHER" id="PTHR30465:SF43">
    <property type="entry name" value="OLIGOPEPTIDE ABC TRANSPORTER, PERMEASE PROTEIN"/>
    <property type="match status" value="1"/>
</dbReference>
<organism evidence="9 10">
    <name type="scientific">Rhizobium gallicum bv. gallicum R602sp</name>
    <dbReference type="NCBI Taxonomy" id="1041138"/>
    <lineage>
        <taxon>Bacteria</taxon>
        <taxon>Pseudomonadati</taxon>
        <taxon>Pseudomonadota</taxon>
        <taxon>Alphaproteobacteria</taxon>
        <taxon>Hyphomicrobiales</taxon>
        <taxon>Rhizobiaceae</taxon>
        <taxon>Rhizobium/Agrobacterium group</taxon>
        <taxon>Rhizobium</taxon>
    </lineage>
</organism>
<evidence type="ECO:0000256" key="1">
    <source>
        <dbReference type="ARBA" id="ARBA00004651"/>
    </source>
</evidence>
<keyword evidence="10" id="KW-1185">Reference proteome</keyword>
<evidence type="ECO:0000256" key="3">
    <source>
        <dbReference type="ARBA" id="ARBA00022475"/>
    </source>
</evidence>
<evidence type="ECO:0000313" key="10">
    <source>
        <dbReference type="Proteomes" id="UP000031368"/>
    </source>
</evidence>
<dbReference type="InterPro" id="IPR045621">
    <property type="entry name" value="BPD_transp_1_N"/>
</dbReference>
<reference evidence="9 10" key="1">
    <citation type="submission" date="2013-11" db="EMBL/GenBank/DDBJ databases">
        <title>Complete genome sequence of Rhizobium gallicum bv. gallicum R602.</title>
        <authorList>
            <person name="Bustos P."/>
            <person name="Santamaria R.I."/>
            <person name="Lozano L."/>
            <person name="Acosta J.L."/>
            <person name="Ormeno-Orrillo E."/>
            <person name="Rogel M.A."/>
            <person name="Romero D."/>
            <person name="Cevallos M.A."/>
            <person name="Martinez-Romero E."/>
            <person name="Gonzalez V."/>
        </authorList>
    </citation>
    <scope>NUCLEOTIDE SEQUENCE [LARGE SCALE GENOMIC DNA]</scope>
    <source>
        <strain evidence="9 10">R602</strain>
        <plasmid evidence="9 10">pRgalR602c</plasmid>
    </source>
</reference>
<dbReference type="PROSITE" id="PS50928">
    <property type="entry name" value="ABC_TM1"/>
    <property type="match status" value="1"/>
</dbReference>
<dbReference type="Pfam" id="PF00528">
    <property type="entry name" value="BPD_transp_1"/>
    <property type="match status" value="1"/>
</dbReference>
<name>A0A0B4XEB2_9HYPH</name>
<evidence type="ECO:0000313" key="9">
    <source>
        <dbReference type="EMBL" id="AJD46369.1"/>
    </source>
</evidence>
<feature type="transmembrane region" description="Helical" evidence="7">
    <location>
        <begin position="248"/>
        <end position="275"/>
    </location>
</feature>
<evidence type="ECO:0000256" key="6">
    <source>
        <dbReference type="ARBA" id="ARBA00023136"/>
    </source>
</evidence>
<dbReference type="KEGG" id="rga:RGR602_PC02350"/>
<comment type="subcellular location">
    <subcellularLocation>
        <location evidence="1 7">Cell membrane</location>
        <topology evidence="1 7">Multi-pass membrane protein</topology>
    </subcellularLocation>
</comment>
<dbReference type="InterPro" id="IPR035906">
    <property type="entry name" value="MetI-like_sf"/>
</dbReference>
<comment type="similarity">
    <text evidence="7">Belongs to the binding-protein-dependent transport system permease family.</text>
</comment>
<dbReference type="GO" id="GO:0055085">
    <property type="term" value="P:transmembrane transport"/>
    <property type="evidence" value="ECO:0007669"/>
    <property type="project" value="InterPro"/>
</dbReference>
<proteinExistence type="inferred from homology"/>
<dbReference type="Proteomes" id="UP000031368">
    <property type="component" value="Plasmid pRgalR602c"/>
</dbReference>
<feature type="transmembrane region" description="Helical" evidence="7">
    <location>
        <begin position="195"/>
        <end position="214"/>
    </location>
</feature>
<protein>
    <submittedName>
        <fullName evidence="9">Dipeptide/oligopeptide ABC transporter permease protein</fullName>
    </submittedName>
</protein>
<feature type="domain" description="ABC transmembrane type-1" evidence="8">
    <location>
        <begin position="102"/>
        <end position="318"/>
    </location>
</feature>
<dbReference type="AlphaFoldDB" id="A0A0B4XEB2"/>
<feature type="transmembrane region" description="Helical" evidence="7">
    <location>
        <begin position="295"/>
        <end position="321"/>
    </location>
</feature>
<dbReference type="CDD" id="cd06261">
    <property type="entry name" value="TM_PBP2"/>
    <property type="match status" value="1"/>
</dbReference>
<dbReference type="RefSeq" id="WP_040116359.1">
    <property type="nucleotide sequence ID" value="NZ_CP006880.1"/>
</dbReference>
<dbReference type="InterPro" id="IPR000515">
    <property type="entry name" value="MetI-like"/>
</dbReference>
<keyword evidence="9" id="KW-0614">Plasmid</keyword>
<keyword evidence="6 7" id="KW-0472">Membrane</keyword>
<keyword evidence="4 7" id="KW-0812">Transmembrane</keyword>
<gene>
    <name evidence="9" type="ORF">RGR602_PC02350</name>
</gene>
<keyword evidence="2 7" id="KW-0813">Transport</keyword>
<evidence type="ECO:0000256" key="5">
    <source>
        <dbReference type="ARBA" id="ARBA00022989"/>
    </source>
</evidence>
<evidence type="ECO:0000256" key="4">
    <source>
        <dbReference type="ARBA" id="ARBA00022692"/>
    </source>
</evidence>
<sequence length="328" mass="36550">MAGFMIRRLLYMIPMMFVISIVTFIIIQLPPGDFLTALTARLASQNETIDPGVLAGLRERYGLDQPLIVQYWKWISGILLRGDFGQSFDWNKPVSELIWSRLNLTMVVSLITLIFVWAVAFPIGIYSAVRQYSVGDYVATFFGFLGLAIPSFLLALVLMYFSAHYFGLSIGGLFSPEYMNAAWSWGKLWDLMKHMWIPVIVLGTGATAALIRIMRANLLDELNKPYVDMARARGLSETRLLLKYPVRVALNPFVSTLGWVLPHLVSGAVVVSIVLSLPTTGPLLLSALFAQDMYLAGSIILLMSILTLIGTLISDLLLAWLDPRIRNG</sequence>
<dbReference type="HOGENOM" id="CLU_036879_1_1_5"/>
<keyword evidence="5 7" id="KW-1133">Transmembrane helix</keyword>
<feature type="transmembrane region" description="Helical" evidence="7">
    <location>
        <begin position="104"/>
        <end position="125"/>
    </location>
</feature>
<keyword evidence="3" id="KW-1003">Cell membrane</keyword>
<dbReference type="PANTHER" id="PTHR30465">
    <property type="entry name" value="INNER MEMBRANE ABC TRANSPORTER"/>
    <property type="match status" value="1"/>
</dbReference>
<evidence type="ECO:0000256" key="2">
    <source>
        <dbReference type="ARBA" id="ARBA00022448"/>
    </source>
</evidence>
<evidence type="ECO:0000256" key="7">
    <source>
        <dbReference type="RuleBase" id="RU363032"/>
    </source>
</evidence>
<dbReference type="Pfam" id="PF19300">
    <property type="entry name" value="BPD_transp_1_N"/>
    <property type="match status" value="1"/>
</dbReference>
<geneLocation type="plasmid" evidence="9 10">
    <name>pRgalR602c</name>
</geneLocation>
<dbReference type="Gene3D" id="1.10.3720.10">
    <property type="entry name" value="MetI-like"/>
    <property type="match status" value="1"/>
</dbReference>
<dbReference type="SUPFAM" id="SSF161098">
    <property type="entry name" value="MetI-like"/>
    <property type="match status" value="1"/>
</dbReference>
<evidence type="ECO:0000259" key="8">
    <source>
        <dbReference type="PROSITE" id="PS50928"/>
    </source>
</evidence>
<dbReference type="EMBL" id="CP006880">
    <property type="protein sequence ID" value="AJD46369.1"/>
    <property type="molecule type" value="Genomic_DNA"/>
</dbReference>
<feature type="transmembrane region" description="Helical" evidence="7">
    <location>
        <begin position="137"/>
        <end position="161"/>
    </location>
</feature>
<dbReference type="GO" id="GO:0005886">
    <property type="term" value="C:plasma membrane"/>
    <property type="evidence" value="ECO:0007669"/>
    <property type="project" value="UniProtKB-SubCell"/>
</dbReference>